<dbReference type="InterPro" id="IPR050300">
    <property type="entry name" value="GDXG_lipolytic_enzyme"/>
</dbReference>
<dbReference type="AlphaFoldDB" id="A0A1V6PM48"/>
<evidence type="ECO:0000256" key="3">
    <source>
        <dbReference type="HAMAP-Rule" id="MF_03014"/>
    </source>
</evidence>
<name>A0A1V6PM48_PENDC</name>
<gene>
    <name evidence="5" type="ORF">PENDEC_c002G01544</name>
</gene>
<dbReference type="OMA" id="YWVIYIH"/>
<dbReference type="GO" id="GO:0072330">
    <property type="term" value="P:monocarboxylic acid biosynthetic process"/>
    <property type="evidence" value="ECO:0007669"/>
    <property type="project" value="UniProtKB-ARBA"/>
</dbReference>
<dbReference type="GO" id="GO:0019441">
    <property type="term" value="P:L-tryptophan catabolic process to kynurenine"/>
    <property type="evidence" value="ECO:0007669"/>
    <property type="project" value="UniProtKB-UniRule"/>
</dbReference>
<dbReference type="EC" id="3.5.1.9" evidence="3"/>
<feature type="short sequence motif" description="HGGXW" evidence="3">
    <location>
        <begin position="38"/>
        <end position="42"/>
    </location>
</feature>
<dbReference type="GO" id="GO:0017000">
    <property type="term" value="P:antibiotic biosynthetic process"/>
    <property type="evidence" value="ECO:0007669"/>
    <property type="project" value="UniProtKB-ARBA"/>
</dbReference>
<feature type="active site" evidence="3">
    <location>
        <position position="252"/>
    </location>
</feature>
<comment type="function">
    <text evidence="3">Catalyzes the hydrolysis of N-formyl-L-kynurenine to L-kynurenine, the second step in the kynurenine pathway of tryptophan degradation. Kynurenine may be further oxidized to nicotinic acid, NAD(H) and NADP(H). Required for elimination of toxic metabolites.</text>
</comment>
<dbReference type="SUPFAM" id="SSF53474">
    <property type="entry name" value="alpha/beta-Hydrolases"/>
    <property type="match status" value="1"/>
</dbReference>
<dbReference type="GO" id="GO:0004061">
    <property type="term" value="F:arylformamidase activity"/>
    <property type="evidence" value="ECO:0007669"/>
    <property type="project" value="UniProtKB-UniRule"/>
</dbReference>
<dbReference type="HAMAP" id="MF_03014">
    <property type="entry name" value="KFase"/>
    <property type="match status" value="1"/>
</dbReference>
<feature type="region of interest" description="Disordered" evidence="4">
    <location>
        <begin position="152"/>
        <end position="176"/>
    </location>
</feature>
<evidence type="ECO:0000256" key="2">
    <source>
        <dbReference type="ARBA" id="ARBA00023079"/>
    </source>
</evidence>
<dbReference type="Proteomes" id="UP000191522">
    <property type="component" value="Unassembled WGS sequence"/>
</dbReference>
<proteinExistence type="inferred from homology"/>
<dbReference type="Gene3D" id="3.40.50.1820">
    <property type="entry name" value="alpha/beta hydrolase"/>
    <property type="match status" value="1"/>
</dbReference>
<keyword evidence="6" id="KW-1185">Reference proteome</keyword>
<comment type="pathway">
    <text evidence="3">Amino-acid degradation; L-tryptophan degradation via kynurenine pathway; L-kynurenine from L-tryptophan: step 2/2.</text>
</comment>
<evidence type="ECO:0000313" key="5">
    <source>
        <dbReference type="EMBL" id="OQD77596.1"/>
    </source>
</evidence>
<evidence type="ECO:0000313" key="6">
    <source>
        <dbReference type="Proteomes" id="UP000191522"/>
    </source>
</evidence>
<feature type="active site" evidence="3">
    <location>
        <position position="298"/>
    </location>
</feature>
<dbReference type="EMBL" id="MDYL01000002">
    <property type="protein sequence ID" value="OQD77596.1"/>
    <property type="molecule type" value="Genomic_DNA"/>
</dbReference>
<comment type="catalytic activity">
    <reaction evidence="3">
        <text>N-formyl-L-kynurenine + H2O = L-kynurenine + formate + H(+)</text>
        <dbReference type="Rhea" id="RHEA:13009"/>
        <dbReference type="ChEBI" id="CHEBI:15377"/>
        <dbReference type="ChEBI" id="CHEBI:15378"/>
        <dbReference type="ChEBI" id="CHEBI:15740"/>
        <dbReference type="ChEBI" id="CHEBI:57959"/>
        <dbReference type="ChEBI" id="CHEBI:58629"/>
        <dbReference type="EC" id="3.5.1.9"/>
    </reaction>
</comment>
<keyword evidence="2 3" id="KW-0823">Tryptophan catabolism</keyword>
<dbReference type="UniPathway" id="UPA00333">
    <property type="reaction ID" value="UER00454"/>
</dbReference>
<dbReference type="PANTHER" id="PTHR48081">
    <property type="entry name" value="AB HYDROLASE SUPERFAMILY PROTEIN C4A8.06C"/>
    <property type="match status" value="1"/>
</dbReference>
<dbReference type="PANTHER" id="PTHR48081:SF33">
    <property type="entry name" value="KYNURENINE FORMAMIDASE"/>
    <property type="match status" value="1"/>
</dbReference>
<evidence type="ECO:0000256" key="4">
    <source>
        <dbReference type="SAM" id="MobiDB-lite"/>
    </source>
</evidence>
<protein>
    <recommendedName>
        <fullName evidence="3">Kynurenine formamidase</fullName>
        <shortName evidence="3">KFA</shortName>
        <shortName evidence="3">KFase</shortName>
        <ecNumber evidence="3">3.5.1.9</ecNumber>
    </recommendedName>
    <alternativeName>
        <fullName evidence="3">Arylformamidase</fullName>
    </alternativeName>
    <alternativeName>
        <fullName evidence="3">N-formylkynurenine formamidase</fullName>
        <shortName evidence="3">FKF</shortName>
    </alternativeName>
</protein>
<feature type="active site" description="Nucleophile" evidence="3">
    <location>
        <position position="129"/>
    </location>
</feature>
<dbReference type="GO" id="GO:0034354">
    <property type="term" value="P:'de novo' NAD+ biosynthetic process from L-tryptophan"/>
    <property type="evidence" value="ECO:0007669"/>
    <property type="project" value="UniProtKB-UniRule"/>
</dbReference>
<comment type="domain">
    <text evidence="3">The main chain amide nitrogen atoms of the second glycine and its adjacent residue in the HGGXW motif define the oxyanion hole, and stabilize the oxyanion that forms during the nucleophilic attack by the catalytic serine during substrate cleavage.</text>
</comment>
<dbReference type="InterPro" id="IPR027519">
    <property type="entry name" value="KFase_ver/fungi-typ"/>
</dbReference>
<dbReference type="OrthoDB" id="420264at2759"/>
<organism evidence="5 6">
    <name type="scientific">Penicillium decumbens</name>
    <dbReference type="NCBI Taxonomy" id="69771"/>
    <lineage>
        <taxon>Eukaryota</taxon>
        <taxon>Fungi</taxon>
        <taxon>Dikarya</taxon>
        <taxon>Ascomycota</taxon>
        <taxon>Pezizomycotina</taxon>
        <taxon>Eurotiomycetes</taxon>
        <taxon>Eurotiomycetidae</taxon>
        <taxon>Eurotiales</taxon>
        <taxon>Aspergillaceae</taxon>
        <taxon>Penicillium</taxon>
    </lineage>
</organism>
<keyword evidence="1 3" id="KW-0378">Hydrolase</keyword>
<evidence type="ECO:0000256" key="1">
    <source>
        <dbReference type="ARBA" id="ARBA00022801"/>
    </source>
</evidence>
<dbReference type="InterPro" id="IPR029058">
    <property type="entry name" value="AB_hydrolase_fold"/>
</dbReference>
<comment type="subunit">
    <text evidence="3">Homodimer.</text>
</comment>
<reference evidence="6" key="1">
    <citation type="journal article" date="2017" name="Nat. Microbiol.">
        <title>Global analysis of biosynthetic gene clusters reveals vast potential of secondary metabolite production in Penicillium species.</title>
        <authorList>
            <person name="Nielsen J.C."/>
            <person name="Grijseels S."/>
            <person name="Prigent S."/>
            <person name="Ji B."/>
            <person name="Dainat J."/>
            <person name="Nielsen K.F."/>
            <person name="Frisvad J.C."/>
            <person name="Workman M."/>
            <person name="Nielsen J."/>
        </authorList>
    </citation>
    <scope>NUCLEOTIDE SEQUENCE [LARGE SCALE GENOMIC DNA]</scope>
    <source>
        <strain evidence="6">IBT 11843</strain>
    </source>
</reference>
<comment type="caution">
    <text evidence="5">The sequence shown here is derived from an EMBL/GenBank/DDBJ whole genome shotgun (WGS) entry which is preliminary data.</text>
</comment>
<comment type="similarity">
    <text evidence="3">Belongs to the kynurenine formamidase family.</text>
</comment>
<accession>A0A1V6PM48</accession>
<sequence length="328" mass="36067">MTPPGKRTVTYGRHSALQTISVTTLEPHKDAYWVIYIHGGAWRDPTVTSEAFDKAESILRASKLPISGFASISYRLSPHPRYPQDPATTPPRELRTAKHPDHIRDVEAALAFLQNTYRFGARYILVGHSCGATLAFQSVMGAVANHREHAYTGGAEDSGAGIEPVSTTPEPLPPRLRQKPTAIVGVAGIYDIRLLVDRHRGNLAYREFAESAFGVDDMLWDAVSPAQMIGSRGVEGGWKTGRLVVLARSPDDELVDKAQEEVMLDALKGWEQTPAQVPPGELTHKDRRVRTLPIEGAHDDAWVHGDEIARSVKFAFEQLQQMGLAPQA</sequence>